<proteinExistence type="predicted"/>
<evidence type="ECO:0000313" key="1">
    <source>
        <dbReference type="EMBL" id="KAI8554241.1"/>
    </source>
</evidence>
<sequence>MGSGGKRFEEDLEDYFLYTRAGISVEVSSLAYLVIDITWDKNSRRGAAAVCDASSATMVELRVGLLLLEWAVNGRLVNVCIRTDCPVF</sequence>
<accession>A0ACC0NMY5</accession>
<name>A0ACC0NMY5_RHOML</name>
<comment type="caution">
    <text evidence="1">The sequence shown here is derived from an EMBL/GenBank/DDBJ whole genome shotgun (WGS) entry which is preliminary data.</text>
</comment>
<keyword evidence="2" id="KW-1185">Reference proteome</keyword>
<gene>
    <name evidence="1" type="ORF">RHMOL_Rhmol05G0083200</name>
</gene>
<reference evidence="1" key="1">
    <citation type="submission" date="2022-02" db="EMBL/GenBank/DDBJ databases">
        <title>Plant Genome Project.</title>
        <authorList>
            <person name="Zhang R.-G."/>
        </authorList>
    </citation>
    <scope>NUCLEOTIDE SEQUENCE</scope>
    <source>
        <strain evidence="1">AT1</strain>
    </source>
</reference>
<organism evidence="1 2">
    <name type="scientific">Rhododendron molle</name>
    <name type="common">Chinese azalea</name>
    <name type="synonym">Azalea mollis</name>
    <dbReference type="NCBI Taxonomy" id="49168"/>
    <lineage>
        <taxon>Eukaryota</taxon>
        <taxon>Viridiplantae</taxon>
        <taxon>Streptophyta</taxon>
        <taxon>Embryophyta</taxon>
        <taxon>Tracheophyta</taxon>
        <taxon>Spermatophyta</taxon>
        <taxon>Magnoliopsida</taxon>
        <taxon>eudicotyledons</taxon>
        <taxon>Gunneridae</taxon>
        <taxon>Pentapetalae</taxon>
        <taxon>asterids</taxon>
        <taxon>Ericales</taxon>
        <taxon>Ericaceae</taxon>
        <taxon>Ericoideae</taxon>
        <taxon>Rhodoreae</taxon>
        <taxon>Rhododendron</taxon>
    </lineage>
</organism>
<protein>
    <submittedName>
        <fullName evidence="1">Uncharacterized protein</fullName>
    </submittedName>
</protein>
<evidence type="ECO:0000313" key="2">
    <source>
        <dbReference type="Proteomes" id="UP001062846"/>
    </source>
</evidence>
<dbReference type="Proteomes" id="UP001062846">
    <property type="component" value="Chromosome 5"/>
</dbReference>
<dbReference type="EMBL" id="CM046392">
    <property type="protein sequence ID" value="KAI8554241.1"/>
    <property type="molecule type" value="Genomic_DNA"/>
</dbReference>